<dbReference type="GO" id="GO:0006307">
    <property type="term" value="P:DNA alkylation repair"/>
    <property type="evidence" value="ECO:0007669"/>
    <property type="project" value="InterPro"/>
</dbReference>
<dbReference type="EMBL" id="CADCTF010000001">
    <property type="protein sequence ID" value="CAA9210234.1"/>
    <property type="molecule type" value="Genomic_DNA"/>
</dbReference>
<dbReference type="PANTHER" id="PTHR31212">
    <property type="entry name" value="ALPHA-KETOGLUTARATE-DEPENDENT DIOXYGENASE ALKB HOMOLOG 3"/>
    <property type="match status" value="1"/>
</dbReference>
<dbReference type="PANTHER" id="PTHR31212:SF4">
    <property type="entry name" value="ALPHA-KETOGLUTARATE-DEPENDENT DIOXYGENASE ALKB HOMOLOG 3"/>
    <property type="match status" value="1"/>
</dbReference>
<dbReference type="InterPro" id="IPR005123">
    <property type="entry name" value="Oxoglu/Fe-dep_dioxygenase_dom"/>
</dbReference>
<dbReference type="InterPro" id="IPR037151">
    <property type="entry name" value="AlkB-like_sf"/>
</dbReference>
<dbReference type="SUPFAM" id="SSF51197">
    <property type="entry name" value="Clavaminate synthase-like"/>
    <property type="match status" value="1"/>
</dbReference>
<feature type="domain" description="Fe2OG dioxygenase" evidence="1">
    <location>
        <begin position="111"/>
        <end position="207"/>
    </location>
</feature>
<reference evidence="2" key="1">
    <citation type="submission" date="2020-02" db="EMBL/GenBank/DDBJ databases">
        <authorList>
            <person name="Meier V. D."/>
        </authorList>
    </citation>
    <scope>NUCLEOTIDE SEQUENCE</scope>
    <source>
        <strain evidence="2">AVDCRST_MAG50</strain>
    </source>
</reference>
<dbReference type="Gene3D" id="2.60.120.590">
    <property type="entry name" value="Alpha-ketoglutarate-dependent dioxygenase AlkB-like"/>
    <property type="match status" value="1"/>
</dbReference>
<dbReference type="AlphaFoldDB" id="A0A6J4H3B2"/>
<gene>
    <name evidence="2" type="ORF">AVDCRST_MAG50-1002</name>
</gene>
<evidence type="ECO:0000259" key="1">
    <source>
        <dbReference type="PROSITE" id="PS51471"/>
    </source>
</evidence>
<protein>
    <submittedName>
        <fullName evidence="2">Alkylated DNA repair protein AlkB</fullName>
    </submittedName>
</protein>
<dbReference type="InterPro" id="IPR032854">
    <property type="entry name" value="ALKBH3"/>
</dbReference>
<proteinExistence type="predicted"/>
<dbReference type="GO" id="GO:0051213">
    <property type="term" value="F:dioxygenase activity"/>
    <property type="evidence" value="ECO:0007669"/>
    <property type="project" value="InterPro"/>
</dbReference>
<name>A0A6J4H3B2_9ACTN</name>
<organism evidence="2">
    <name type="scientific">uncultured Acidimicrobiales bacterium</name>
    <dbReference type="NCBI Taxonomy" id="310071"/>
    <lineage>
        <taxon>Bacteria</taxon>
        <taxon>Bacillati</taxon>
        <taxon>Actinomycetota</taxon>
        <taxon>Acidimicrobiia</taxon>
        <taxon>Acidimicrobiales</taxon>
        <taxon>environmental samples</taxon>
    </lineage>
</organism>
<sequence length="207" mass="22244">MPAAPSTSVSGLHHLQPSLLGWHEPALGAGLGGLRREHLASGAWVDVATSVVDGAYTLFEEVLAAAPWAGHERPMYDRVVPEPRLTTRRWAGAPALVHDLGSLLSEHYGVDLSTISANLYRSGSDSVAWHGDRIGRDRPQAVVAVLSLGATRRFLLRPRPGGPSRRYAPASGDLLVMGGTCQRTWQHSVPKCAVAGPRISVMFREGY</sequence>
<evidence type="ECO:0000313" key="2">
    <source>
        <dbReference type="EMBL" id="CAA9210234.1"/>
    </source>
</evidence>
<accession>A0A6J4H3B2</accession>
<dbReference type="PROSITE" id="PS51471">
    <property type="entry name" value="FE2OG_OXY"/>
    <property type="match status" value="1"/>
</dbReference>
<dbReference type="InterPro" id="IPR027450">
    <property type="entry name" value="AlkB-like"/>
</dbReference>
<dbReference type="Pfam" id="PF13532">
    <property type="entry name" value="2OG-FeII_Oxy_2"/>
    <property type="match status" value="1"/>
</dbReference>